<organism evidence="2">
    <name type="scientific">marine sediment metagenome</name>
    <dbReference type="NCBI Taxonomy" id="412755"/>
    <lineage>
        <taxon>unclassified sequences</taxon>
        <taxon>metagenomes</taxon>
        <taxon>ecological metagenomes</taxon>
    </lineage>
</organism>
<keyword evidence="1" id="KW-0472">Membrane</keyword>
<feature type="transmembrane region" description="Helical" evidence="1">
    <location>
        <begin position="256"/>
        <end position="277"/>
    </location>
</feature>
<gene>
    <name evidence="2" type="ORF">LCGC14_0766340</name>
</gene>
<reference evidence="2" key="1">
    <citation type="journal article" date="2015" name="Nature">
        <title>Complex archaea that bridge the gap between prokaryotes and eukaryotes.</title>
        <authorList>
            <person name="Spang A."/>
            <person name="Saw J.H."/>
            <person name="Jorgensen S.L."/>
            <person name="Zaremba-Niedzwiedzka K."/>
            <person name="Martijn J."/>
            <person name="Lind A.E."/>
            <person name="van Eijk R."/>
            <person name="Schleper C."/>
            <person name="Guy L."/>
            <person name="Ettema T.J."/>
        </authorList>
    </citation>
    <scope>NUCLEOTIDE SEQUENCE</scope>
</reference>
<dbReference type="EMBL" id="LAZR01001915">
    <property type="protein sequence ID" value="KKN37155.1"/>
    <property type="molecule type" value="Genomic_DNA"/>
</dbReference>
<comment type="caution">
    <text evidence="2">The sequence shown here is derived from an EMBL/GenBank/DDBJ whole genome shotgun (WGS) entry which is preliminary data.</text>
</comment>
<name>A0A0F9PZS2_9ZZZZ</name>
<accession>A0A0F9PZS2</accession>
<evidence type="ECO:0000313" key="2">
    <source>
        <dbReference type="EMBL" id="KKN37155.1"/>
    </source>
</evidence>
<evidence type="ECO:0008006" key="3">
    <source>
        <dbReference type="Google" id="ProtNLM"/>
    </source>
</evidence>
<protein>
    <recommendedName>
        <fullName evidence="3">DUF4407 domain-containing protein</fullName>
    </recommendedName>
</protein>
<feature type="transmembrane region" description="Helical" evidence="1">
    <location>
        <begin position="98"/>
        <end position="119"/>
    </location>
</feature>
<evidence type="ECO:0000256" key="1">
    <source>
        <dbReference type="SAM" id="Phobius"/>
    </source>
</evidence>
<dbReference type="AlphaFoldDB" id="A0A0F9PZS2"/>
<proteinExistence type="predicted"/>
<feature type="transmembrane region" description="Helical" evidence="1">
    <location>
        <begin position="64"/>
        <end position="86"/>
    </location>
</feature>
<keyword evidence="1" id="KW-0812">Transmembrane</keyword>
<keyword evidence="1" id="KW-1133">Transmembrane helix</keyword>
<sequence length="463" mass="51961">MIVPVTTGTNLNGEEEKLVRALRGPFLIRSNMFKYLVFFSAIGIALVAAYFSVTGIATLFAGKFFAVVAMAGALEIAKLVAASFLYRYWKTTAAALKTYLIIGVAVLMVITSIGIYGYLSAAYAEVAAAPQTTINQISFADTRQASLNETIQRLQTDNVTINTRQAQAQTSLDNVLAGQTDLSQRSAFANLRQEIADLDVERQANNGRIESAITERDSLENVKVTLNAELNTNSEIGTFIYIARILGLPLDTVVKWFVLIIVFVFDPMAISLILAYNSMIMKEKRQRGSPPKKDKKVMKVFDWDEDDFREELKQELEQIEQGPDPKTHAETLRRADEVYRNAKRKPFSELTKNWPDERKAKVDKRIEDIFDPQLHDGFVPAEFIINKGVNSDHAPAEYPIVPEQQERPSHFLYKAKVILHGTRYGQVVDVIEDLPGNNVVCVFEGHRFSFSKDNLIKITTHGD</sequence>
<feature type="transmembrane region" description="Helical" evidence="1">
    <location>
        <begin position="35"/>
        <end position="58"/>
    </location>
</feature>